<proteinExistence type="predicted"/>
<sequence>MVIKYYYHNDSKLYTQAEIVSLLKDDFVKEKAGCIQSVSGDFFLSDITFYYCFDRQHKFQVDYAFSDAVPLSTRIFWEKLMHTLTA</sequence>
<comment type="caution">
    <text evidence="1">The sequence shown here is derived from an EMBL/GenBank/DDBJ whole genome shotgun (WGS) entry which is preliminary data.</text>
</comment>
<protein>
    <submittedName>
        <fullName evidence="1">Uncharacterized protein</fullName>
    </submittedName>
</protein>
<name>A0A0R1V3Y4_9LACO</name>
<reference evidence="1 2" key="1">
    <citation type="journal article" date="2015" name="Genome Announc.">
        <title>Expanding the biotechnology potential of lactobacilli through comparative genomics of 213 strains and associated genera.</title>
        <authorList>
            <person name="Sun Z."/>
            <person name="Harris H.M."/>
            <person name="McCann A."/>
            <person name="Guo C."/>
            <person name="Argimon S."/>
            <person name="Zhang W."/>
            <person name="Yang X."/>
            <person name="Jeffery I.B."/>
            <person name="Cooney J.C."/>
            <person name="Kagawa T.F."/>
            <person name="Liu W."/>
            <person name="Song Y."/>
            <person name="Salvetti E."/>
            <person name="Wrobel A."/>
            <person name="Rasinkangas P."/>
            <person name="Parkhill J."/>
            <person name="Rea M.C."/>
            <person name="O'Sullivan O."/>
            <person name="Ritari J."/>
            <person name="Douillard F.P."/>
            <person name="Paul Ross R."/>
            <person name="Yang R."/>
            <person name="Briner A.E."/>
            <person name="Felis G.E."/>
            <person name="de Vos W.M."/>
            <person name="Barrangou R."/>
            <person name="Klaenhammer T.R."/>
            <person name="Caufield P.W."/>
            <person name="Cui Y."/>
            <person name="Zhang H."/>
            <person name="O'Toole P.W."/>
        </authorList>
    </citation>
    <scope>NUCLEOTIDE SEQUENCE [LARGE SCALE GENOMIC DNA]</scope>
    <source>
        <strain evidence="1 2">DSM 16230</strain>
    </source>
</reference>
<evidence type="ECO:0000313" key="1">
    <source>
        <dbReference type="EMBL" id="KRM00296.1"/>
    </source>
</evidence>
<dbReference type="EMBL" id="AZFQ01000011">
    <property type="protein sequence ID" value="KRM00296.1"/>
    <property type="molecule type" value="Genomic_DNA"/>
</dbReference>
<dbReference type="PATRIC" id="fig|1423801.4.peg.1592"/>
<dbReference type="AlphaFoldDB" id="A0A0R1V3Y4"/>
<evidence type="ECO:0000313" key="2">
    <source>
        <dbReference type="Proteomes" id="UP000051166"/>
    </source>
</evidence>
<organism evidence="1 2">
    <name type="scientific">Liquorilactobacillus satsumensis DSM 16230 = JCM 12392</name>
    <dbReference type="NCBI Taxonomy" id="1423801"/>
    <lineage>
        <taxon>Bacteria</taxon>
        <taxon>Bacillati</taxon>
        <taxon>Bacillota</taxon>
        <taxon>Bacilli</taxon>
        <taxon>Lactobacillales</taxon>
        <taxon>Lactobacillaceae</taxon>
        <taxon>Liquorilactobacillus</taxon>
    </lineage>
</organism>
<dbReference type="GeneID" id="98307065"/>
<gene>
    <name evidence="1" type="ORF">FD50_GL001555</name>
</gene>
<dbReference type="OrthoDB" id="9939938at2"/>
<keyword evidence="2" id="KW-1185">Reference proteome</keyword>
<accession>A0A0R1V3Y4</accession>
<dbReference type="RefSeq" id="WP_054757848.1">
    <property type="nucleotide sequence ID" value="NZ_AZFQ01000011.1"/>
</dbReference>
<dbReference type="Proteomes" id="UP000051166">
    <property type="component" value="Unassembled WGS sequence"/>
</dbReference>